<name>A0ACC1NS83_9PEZI</name>
<evidence type="ECO:0000313" key="2">
    <source>
        <dbReference type="Proteomes" id="UP001143856"/>
    </source>
</evidence>
<dbReference type="Proteomes" id="UP001143856">
    <property type="component" value="Unassembled WGS sequence"/>
</dbReference>
<reference evidence="1" key="1">
    <citation type="submission" date="2022-10" db="EMBL/GenBank/DDBJ databases">
        <title>Genome Sequence of Xylaria curta.</title>
        <authorList>
            <person name="Buettner E."/>
        </authorList>
    </citation>
    <scope>NUCLEOTIDE SEQUENCE</scope>
    <source>
        <strain evidence="1">Babe10</strain>
    </source>
</reference>
<proteinExistence type="predicted"/>
<comment type="caution">
    <text evidence="1">The sequence shown here is derived from an EMBL/GenBank/DDBJ whole genome shotgun (WGS) entry which is preliminary data.</text>
</comment>
<sequence length="138" mass="15180">MAMPSQAHPELEKATPDPSNVSQLTRHTGAQFVTTDNSNVQEEHASDDEIVLPNAGTLLPAREDDWRHVWDFLPQTQSTQNGVTRAPSVPYSATSQAREAFSAWTKTTGGNIKMPEIQELMNGNISFVSAMFHISLNT</sequence>
<accession>A0ACC1NS83</accession>
<protein>
    <submittedName>
        <fullName evidence="1">Uncharacterized protein</fullName>
    </submittedName>
</protein>
<evidence type="ECO:0000313" key="1">
    <source>
        <dbReference type="EMBL" id="KAJ2981456.1"/>
    </source>
</evidence>
<dbReference type="EMBL" id="JAPDGR010001562">
    <property type="protein sequence ID" value="KAJ2981456.1"/>
    <property type="molecule type" value="Genomic_DNA"/>
</dbReference>
<gene>
    <name evidence="1" type="ORF">NUW58_g6686</name>
</gene>
<organism evidence="1 2">
    <name type="scientific">Xylaria curta</name>
    <dbReference type="NCBI Taxonomy" id="42375"/>
    <lineage>
        <taxon>Eukaryota</taxon>
        <taxon>Fungi</taxon>
        <taxon>Dikarya</taxon>
        <taxon>Ascomycota</taxon>
        <taxon>Pezizomycotina</taxon>
        <taxon>Sordariomycetes</taxon>
        <taxon>Xylariomycetidae</taxon>
        <taxon>Xylariales</taxon>
        <taxon>Xylariaceae</taxon>
        <taxon>Xylaria</taxon>
    </lineage>
</organism>
<keyword evidence="2" id="KW-1185">Reference proteome</keyword>